<sequence>MLATTIFADRPLAAEHKAELERIGAVVEPWLSAVKDNRDGVPGAKDRLAQADQDLTAFEVASEYAFAPAPAQPFRRLILSITRCYWMAATQSLSSDERSSLIEALNLIEGPFAQVDGEHLVENARTLQALEYVHLVQLASMALVGVSEKMSEWWVGLSVLRAHKWEKA</sequence>
<proteinExistence type="predicted"/>
<gene>
    <name evidence="1" type="ORF">BOTBODRAFT_42216</name>
</gene>
<dbReference type="AlphaFoldDB" id="A0A067MV22"/>
<dbReference type="STRING" id="930990.A0A067MV22"/>
<dbReference type="InParanoid" id="A0A067MV22"/>
<protein>
    <submittedName>
        <fullName evidence="1">Uncharacterized protein</fullName>
    </submittedName>
</protein>
<evidence type="ECO:0000313" key="2">
    <source>
        <dbReference type="Proteomes" id="UP000027195"/>
    </source>
</evidence>
<organism evidence="1 2">
    <name type="scientific">Botryobasidium botryosum (strain FD-172 SS1)</name>
    <dbReference type="NCBI Taxonomy" id="930990"/>
    <lineage>
        <taxon>Eukaryota</taxon>
        <taxon>Fungi</taxon>
        <taxon>Dikarya</taxon>
        <taxon>Basidiomycota</taxon>
        <taxon>Agaricomycotina</taxon>
        <taxon>Agaricomycetes</taxon>
        <taxon>Cantharellales</taxon>
        <taxon>Botryobasidiaceae</taxon>
        <taxon>Botryobasidium</taxon>
    </lineage>
</organism>
<evidence type="ECO:0000313" key="1">
    <source>
        <dbReference type="EMBL" id="KDQ18555.1"/>
    </source>
</evidence>
<keyword evidence="2" id="KW-1185">Reference proteome</keyword>
<dbReference type="Proteomes" id="UP000027195">
    <property type="component" value="Unassembled WGS sequence"/>
</dbReference>
<dbReference type="EMBL" id="KL198021">
    <property type="protein sequence ID" value="KDQ18555.1"/>
    <property type="molecule type" value="Genomic_DNA"/>
</dbReference>
<dbReference type="OrthoDB" id="2894188at2759"/>
<reference evidence="2" key="1">
    <citation type="journal article" date="2014" name="Proc. Natl. Acad. Sci. U.S.A.">
        <title>Extensive sampling of basidiomycete genomes demonstrates inadequacy of the white-rot/brown-rot paradigm for wood decay fungi.</title>
        <authorList>
            <person name="Riley R."/>
            <person name="Salamov A.A."/>
            <person name="Brown D.W."/>
            <person name="Nagy L.G."/>
            <person name="Floudas D."/>
            <person name="Held B.W."/>
            <person name="Levasseur A."/>
            <person name="Lombard V."/>
            <person name="Morin E."/>
            <person name="Otillar R."/>
            <person name="Lindquist E.A."/>
            <person name="Sun H."/>
            <person name="LaButti K.M."/>
            <person name="Schmutz J."/>
            <person name="Jabbour D."/>
            <person name="Luo H."/>
            <person name="Baker S.E."/>
            <person name="Pisabarro A.G."/>
            <person name="Walton J.D."/>
            <person name="Blanchette R.A."/>
            <person name="Henrissat B."/>
            <person name="Martin F."/>
            <person name="Cullen D."/>
            <person name="Hibbett D.S."/>
            <person name="Grigoriev I.V."/>
        </authorList>
    </citation>
    <scope>NUCLEOTIDE SEQUENCE [LARGE SCALE GENOMIC DNA]</scope>
    <source>
        <strain evidence="2">FD-172 SS1</strain>
    </source>
</reference>
<name>A0A067MV22_BOTB1</name>
<accession>A0A067MV22</accession>
<dbReference type="HOGENOM" id="CLU_127779_0_0_1"/>